<gene>
    <name evidence="5" type="ORF">GCM10010832_04150</name>
</gene>
<dbReference type="InterPro" id="IPR026444">
    <property type="entry name" value="Secre_tail"/>
</dbReference>
<protein>
    <recommendedName>
        <fullName evidence="7">Secretion system C-terminal sorting domain-containing protein</fullName>
    </recommendedName>
</protein>
<name>A0ABQ1SFY0_9FLAO</name>
<feature type="compositionally biased region" description="Low complexity" evidence="2">
    <location>
        <begin position="244"/>
        <end position="260"/>
    </location>
</feature>
<dbReference type="Pfam" id="PF07581">
    <property type="entry name" value="Glug"/>
    <property type="match status" value="1"/>
</dbReference>
<feature type="domain" description="Secretion system C-terminal sorting" evidence="4">
    <location>
        <begin position="1187"/>
        <end position="1258"/>
    </location>
</feature>
<dbReference type="Gene3D" id="2.160.20.110">
    <property type="match status" value="1"/>
</dbReference>
<dbReference type="Pfam" id="PF18962">
    <property type="entry name" value="Por_Secre_tail"/>
    <property type="match status" value="1"/>
</dbReference>
<dbReference type="EMBL" id="BMGM01000001">
    <property type="protein sequence ID" value="GGE26618.1"/>
    <property type="molecule type" value="Genomic_DNA"/>
</dbReference>
<evidence type="ECO:0000259" key="4">
    <source>
        <dbReference type="Pfam" id="PF18962"/>
    </source>
</evidence>
<dbReference type="SUPFAM" id="SSF63829">
    <property type="entry name" value="Calcium-dependent phosphotriesterase"/>
    <property type="match status" value="1"/>
</dbReference>
<evidence type="ECO:0000256" key="2">
    <source>
        <dbReference type="SAM" id="MobiDB-lite"/>
    </source>
</evidence>
<sequence length="1259" mass="136900">MSTGTVMSQGDQPNGSGSSGDPYKIATKDNLHWLSQNSSTEWDAVYEQTEDIAFDVTDFETDGDFYNNGNGFFPIGNSSTNFTGSYDGQGNTIDGLFIDRSNSTLNGLFGYIGDGGEVTNLGVTNIDLTGQNQMGGLAGKNNGLVENSFTTGVVDGGERTGGLVGHNDGTGKIENSYSGTEVIAGSQGNQEKIGGLVGDNSNASIKKSYSFGVVDQAGVGSAVGGLTGREDGGDAINENSFWDTQTSGQSSSGAGSGKTTNEMKNVATFTDETNTTGLTSAWDFVDNPNNDSAIEDIWNIAGSINNGYPYLDKVVSYELQFTLNSPADGSTGVSTPPELDVTVTSSSGNTINVEFYQVSGWDIGTASYDEIEIDTQDTGPEGIHFSADGVTMYVMGYSDEEVYQFSLTTPWDLSTAVFQYSQANVNANSSDLFVSPDGENYYELEKADGEIHWMDMDGGEISTVNIQNINATISTQSSDPEDIYFSPDGTMLYELSNSDIYEYELSTAWDISTAIYSNVSISTQDASSTGLFFHPDGDKIYELGDGSNQLHRFSLSTAWDLSTATPDNVSIDLDHGDAHSLFFKPTGTQLYYVGRDAERAYSYSLSSTGELIASVPNVDSGTDATHTWEGLDELTYYEWYATDDDGSINATSDTWSFRTWSPIKWSGETDSQWNIASNWLEDNPPINSDDVLILGTAPNMPIVSNDVEVNNLEIQSNADLTINPDKTLKVNRNITNNGQITFKSDVTGDSYFDEFTGNISGTGDIVSEKYYPARRAFRLLSPSLTTSTSIRENWQEDAAAWDNDPHPGFGTHITGIGEENPVPGTNDGFNGFDWQPSGNPSLFEFDNSQGAWVPVTNTNSTNLVAGNPYRLMLRGSRAIDVSINDSPPSNTILRENGVLSIGEITYSDTGFSNEEEHFILIGNPYQSIVDLASVYQNPSTSHIKTFVTAWDPTLGGTPVVGEPGGRGAFVVVDLLNNTTNTDSEINKFLQPKQAVFFYADGTGTPSIVFNEEDKATSQNPNQVFNGDTDFKLNLLLYDESSFNQNSTSRDAFLIRFKEHRNNAIDTNDAPKPNNLDENLARLHGSTLLAIEERNLPIHGENLGLFISQYQNTNYVFKAIIENLPANTEAYLVDHYLNETHVLSDGITTVNFSIDPSINASTAYNRFSLSFGLDNLSDIVFNKKELQVYPNPSEGVLNIQSSTNFERVSVYSLDGKLILQENKISSANYTIDLGMLESGVYIIEVEDEIQQITNAKVIIK</sequence>
<evidence type="ECO:0000313" key="5">
    <source>
        <dbReference type="EMBL" id="GGE26618.1"/>
    </source>
</evidence>
<keyword evidence="6" id="KW-1185">Reference proteome</keyword>
<dbReference type="InterPro" id="IPR015943">
    <property type="entry name" value="WD40/YVTN_repeat-like_dom_sf"/>
</dbReference>
<evidence type="ECO:0000256" key="1">
    <source>
        <dbReference type="ARBA" id="ARBA00022729"/>
    </source>
</evidence>
<organism evidence="5 6">
    <name type="scientific">Psychroflexus planctonicus</name>
    <dbReference type="NCBI Taxonomy" id="1526575"/>
    <lineage>
        <taxon>Bacteria</taxon>
        <taxon>Pseudomonadati</taxon>
        <taxon>Bacteroidota</taxon>
        <taxon>Flavobacteriia</taxon>
        <taxon>Flavobacteriales</taxon>
        <taxon>Flavobacteriaceae</taxon>
        <taxon>Psychroflexus</taxon>
    </lineage>
</organism>
<evidence type="ECO:0008006" key="7">
    <source>
        <dbReference type="Google" id="ProtNLM"/>
    </source>
</evidence>
<proteinExistence type="predicted"/>
<feature type="domain" description="GLUG" evidence="3">
    <location>
        <begin position="156"/>
        <end position="178"/>
    </location>
</feature>
<feature type="region of interest" description="Disordered" evidence="2">
    <location>
        <begin position="229"/>
        <end position="261"/>
    </location>
</feature>
<feature type="region of interest" description="Disordered" evidence="2">
    <location>
        <begin position="1"/>
        <end position="22"/>
    </location>
</feature>
<feature type="compositionally biased region" description="Polar residues" evidence="2">
    <location>
        <begin position="1"/>
        <end position="16"/>
    </location>
</feature>
<dbReference type="Gene3D" id="2.130.10.10">
    <property type="entry name" value="YVTN repeat-like/Quinoprotein amine dehydrogenase"/>
    <property type="match status" value="1"/>
</dbReference>
<dbReference type="NCBIfam" id="TIGR04183">
    <property type="entry name" value="Por_Secre_tail"/>
    <property type="match status" value="1"/>
</dbReference>
<keyword evidence="1" id="KW-0732">Signal</keyword>
<accession>A0ABQ1SFY0</accession>
<evidence type="ECO:0000313" key="6">
    <source>
        <dbReference type="Proteomes" id="UP000599179"/>
    </source>
</evidence>
<evidence type="ECO:0000259" key="3">
    <source>
        <dbReference type="Pfam" id="PF07581"/>
    </source>
</evidence>
<dbReference type="InterPro" id="IPR011493">
    <property type="entry name" value="GLUG"/>
</dbReference>
<comment type="caution">
    <text evidence="5">The sequence shown here is derived from an EMBL/GenBank/DDBJ whole genome shotgun (WGS) entry which is preliminary data.</text>
</comment>
<dbReference type="Proteomes" id="UP000599179">
    <property type="component" value="Unassembled WGS sequence"/>
</dbReference>
<reference evidence="6" key="1">
    <citation type="journal article" date="2019" name="Int. J. Syst. Evol. Microbiol.">
        <title>The Global Catalogue of Microorganisms (GCM) 10K type strain sequencing project: providing services to taxonomists for standard genome sequencing and annotation.</title>
        <authorList>
            <consortium name="The Broad Institute Genomics Platform"/>
            <consortium name="The Broad Institute Genome Sequencing Center for Infectious Disease"/>
            <person name="Wu L."/>
            <person name="Ma J."/>
        </authorList>
    </citation>
    <scope>NUCLEOTIDE SEQUENCE [LARGE SCALE GENOMIC DNA]</scope>
    <source>
        <strain evidence="6">CGMCC 1.12931</strain>
    </source>
</reference>